<dbReference type="AlphaFoldDB" id="A0A836INJ8"/>
<dbReference type="GeneID" id="94292329"/>
<dbReference type="SUPFAM" id="SSF53474">
    <property type="entry name" value="alpha/beta-Hydrolases"/>
    <property type="match status" value="1"/>
</dbReference>
<dbReference type="PANTHER" id="PTHR43194">
    <property type="entry name" value="HYDROLASE ALPHA/BETA FOLD FAMILY"/>
    <property type="match status" value="1"/>
</dbReference>
<dbReference type="Gene3D" id="3.40.50.1820">
    <property type="entry name" value="alpha/beta hydrolase"/>
    <property type="match status" value="2"/>
</dbReference>
<dbReference type="Proteomes" id="UP000674318">
    <property type="component" value="Chromosome 13"/>
</dbReference>
<dbReference type="Pfam" id="PF12697">
    <property type="entry name" value="Abhydrolase_6"/>
    <property type="match status" value="1"/>
</dbReference>
<reference evidence="2 3" key="1">
    <citation type="submission" date="2021-02" db="EMBL/GenBank/DDBJ databases">
        <title>Porcisia hertigi Genome sequencing and assembly.</title>
        <authorList>
            <person name="Almutairi H."/>
            <person name="Gatherer D."/>
        </authorList>
    </citation>
    <scope>NUCLEOTIDE SEQUENCE [LARGE SCALE GENOMIC DNA]</scope>
    <source>
        <strain evidence="2 3">C119</strain>
    </source>
</reference>
<dbReference type="KEGG" id="phet:94292329"/>
<name>A0A836INJ8_9TRYP</name>
<dbReference type="InterPro" id="IPR029058">
    <property type="entry name" value="AB_hydrolase_fold"/>
</dbReference>
<dbReference type="OrthoDB" id="8119704at2759"/>
<dbReference type="InterPro" id="IPR000073">
    <property type="entry name" value="AB_hydrolase_1"/>
</dbReference>
<sequence length="420" mass="45509">MFSPPCSAGSTVRSIKLAKKVFSAKTVCPTAGSQLYVFHGLLGNAGNWTTASRYLVEHRLLRDTLRRIIAVDMRNHGSSLHSSDHSNAALASDLEGLVLGEQQELIRTFPDPALCTTRNSILIGHSMGGLTVIGALLRRANEDRLLGTWVDNLDNTNAATTNRTWQTESLRQCSGAMRAVNEEFGFAPSQPISDVLFDNPSASLSPSANSGIAARIPPLGRIAGAIIVDVTPTMRLGEQRSCADNVKETLDRMTQVRLDAIHSYKEAHAELIRVGMTDQAMRDFVTTNIALDPTNKSKPAQWRCNLDVLSGDYGSFQPSITNWFTSSSSSSAAAGAESATAVGQASSADQPPQPCTLPVMFVFGGKSPYNEPDHRQRISKYFTRATQVEVADAGHFVHYEKPREFADAVAPFIVSLIEKS</sequence>
<keyword evidence="3" id="KW-1185">Reference proteome</keyword>
<dbReference type="PANTHER" id="PTHR43194:SF2">
    <property type="entry name" value="PEROXISOMAL MEMBRANE PROTEIN LPX1"/>
    <property type="match status" value="1"/>
</dbReference>
<dbReference type="InterPro" id="IPR050228">
    <property type="entry name" value="Carboxylesterase_BioH"/>
</dbReference>
<dbReference type="EMBL" id="JAFJZO010000013">
    <property type="protein sequence ID" value="KAG5509597.1"/>
    <property type="molecule type" value="Genomic_DNA"/>
</dbReference>
<accession>A0A836INJ8</accession>
<evidence type="ECO:0000313" key="2">
    <source>
        <dbReference type="EMBL" id="KAG5509597.1"/>
    </source>
</evidence>
<feature type="domain" description="AB hydrolase-1" evidence="1">
    <location>
        <begin position="38"/>
        <end position="408"/>
    </location>
</feature>
<dbReference type="RefSeq" id="XP_067758749.1">
    <property type="nucleotide sequence ID" value="XM_067902252.1"/>
</dbReference>
<comment type="caution">
    <text evidence="2">The sequence shown here is derived from an EMBL/GenBank/DDBJ whole genome shotgun (WGS) entry which is preliminary data.</text>
</comment>
<evidence type="ECO:0000313" key="3">
    <source>
        <dbReference type="Proteomes" id="UP000674318"/>
    </source>
</evidence>
<gene>
    <name evidence="2" type="ORF">JKF63_06302</name>
</gene>
<evidence type="ECO:0000259" key="1">
    <source>
        <dbReference type="Pfam" id="PF12697"/>
    </source>
</evidence>
<organism evidence="2 3">
    <name type="scientific">Porcisia hertigi</name>
    <dbReference type="NCBI Taxonomy" id="2761500"/>
    <lineage>
        <taxon>Eukaryota</taxon>
        <taxon>Discoba</taxon>
        <taxon>Euglenozoa</taxon>
        <taxon>Kinetoplastea</taxon>
        <taxon>Metakinetoplastina</taxon>
        <taxon>Trypanosomatida</taxon>
        <taxon>Trypanosomatidae</taxon>
        <taxon>Leishmaniinae</taxon>
        <taxon>Porcisia</taxon>
    </lineage>
</organism>
<proteinExistence type="predicted"/>
<protein>
    <recommendedName>
        <fullName evidence="1">AB hydrolase-1 domain-containing protein</fullName>
    </recommendedName>
</protein>